<reference evidence="2 3" key="1">
    <citation type="submission" date="2024-06" db="EMBL/GenBank/DDBJ databases">
        <title>A chromosome-level genome assembly of beet webworm, Loxostege sticticalis.</title>
        <authorList>
            <person name="Zhang Y."/>
        </authorList>
    </citation>
    <scope>NUCLEOTIDE SEQUENCE [LARGE SCALE GENOMIC DNA]</scope>
    <source>
        <strain evidence="2">AQ026</strain>
        <tissue evidence="2">Whole body</tissue>
    </source>
</reference>
<accession>A0ABR3I306</accession>
<proteinExistence type="predicted"/>
<evidence type="ECO:0000313" key="2">
    <source>
        <dbReference type="EMBL" id="KAL0883178.1"/>
    </source>
</evidence>
<feature type="region of interest" description="Disordered" evidence="1">
    <location>
        <begin position="63"/>
        <end position="89"/>
    </location>
</feature>
<name>A0ABR3I306_LOXSC</name>
<evidence type="ECO:0000313" key="3">
    <source>
        <dbReference type="Proteomes" id="UP001549920"/>
    </source>
</evidence>
<gene>
    <name evidence="2" type="ORF">ABMA27_016620</name>
</gene>
<evidence type="ECO:0000256" key="1">
    <source>
        <dbReference type="SAM" id="MobiDB-lite"/>
    </source>
</evidence>
<comment type="caution">
    <text evidence="2">The sequence shown here is derived from an EMBL/GenBank/DDBJ whole genome shotgun (WGS) entry which is preliminary data.</text>
</comment>
<dbReference type="Proteomes" id="UP001549920">
    <property type="component" value="Unassembled WGS sequence"/>
</dbReference>
<sequence length="122" mass="13610">MDRRDHPRHDSWFSAGDLWRLRTLSTTDRGEVAHQPRAAAHAIDAPCAKDYAAFMFAWGHPTTPPRPTRIRHSARSGGGRSFQHRDAANLKEPRNAAVRCLGVENMYVHSLLGLLAAHSSFS</sequence>
<keyword evidence="3" id="KW-1185">Reference proteome</keyword>
<protein>
    <submittedName>
        <fullName evidence="2">Uncharacterized protein</fullName>
    </submittedName>
</protein>
<dbReference type="EMBL" id="JBEUOH010000009">
    <property type="protein sequence ID" value="KAL0883178.1"/>
    <property type="molecule type" value="Genomic_DNA"/>
</dbReference>
<organism evidence="2 3">
    <name type="scientific">Loxostege sticticalis</name>
    <name type="common">Beet webworm moth</name>
    <dbReference type="NCBI Taxonomy" id="481309"/>
    <lineage>
        <taxon>Eukaryota</taxon>
        <taxon>Metazoa</taxon>
        <taxon>Ecdysozoa</taxon>
        <taxon>Arthropoda</taxon>
        <taxon>Hexapoda</taxon>
        <taxon>Insecta</taxon>
        <taxon>Pterygota</taxon>
        <taxon>Neoptera</taxon>
        <taxon>Endopterygota</taxon>
        <taxon>Lepidoptera</taxon>
        <taxon>Glossata</taxon>
        <taxon>Ditrysia</taxon>
        <taxon>Pyraloidea</taxon>
        <taxon>Crambidae</taxon>
        <taxon>Pyraustinae</taxon>
        <taxon>Loxostege</taxon>
    </lineage>
</organism>